<evidence type="ECO:0000313" key="1">
    <source>
        <dbReference type="EMBL" id="EKO17713.1"/>
    </source>
</evidence>
<organism evidence="1 2">
    <name type="scientific">Leptospira kirschneri str. H1</name>
    <dbReference type="NCBI Taxonomy" id="1049966"/>
    <lineage>
        <taxon>Bacteria</taxon>
        <taxon>Pseudomonadati</taxon>
        <taxon>Spirochaetota</taxon>
        <taxon>Spirochaetia</taxon>
        <taxon>Leptospirales</taxon>
        <taxon>Leptospiraceae</taxon>
        <taxon>Leptospira</taxon>
    </lineage>
</organism>
<name>A0A0E2BK81_9LEPT</name>
<dbReference type="EMBL" id="AHMY02000005">
    <property type="protein sequence ID" value="EKO17713.1"/>
    <property type="molecule type" value="Genomic_DNA"/>
</dbReference>
<comment type="caution">
    <text evidence="1">The sequence shown here is derived from an EMBL/GenBank/DDBJ whole genome shotgun (WGS) entry which is preliminary data.</text>
</comment>
<accession>A0A0E2BK81</accession>
<dbReference type="RefSeq" id="WP_004763915.1">
    <property type="nucleotide sequence ID" value="NZ_AHMY02000005.1"/>
</dbReference>
<sequence>MNTLEYFHGQEVTQKASGLKMTVDAQLSDSLVKCVYYDQGKLFGTEMALDKIEPLFNGDLI</sequence>
<reference evidence="1 2" key="1">
    <citation type="submission" date="2012-10" db="EMBL/GenBank/DDBJ databases">
        <authorList>
            <person name="Harkins D.M."/>
            <person name="Durkin A.S."/>
            <person name="Brinkac L.M."/>
            <person name="Selengut J.D."/>
            <person name="Sanka R."/>
            <person name="DePew J."/>
            <person name="Purushe J."/>
            <person name="Peacock S.J."/>
            <person name="Thaipadungpanit J."/>
            <person name="Wuthiekanun V.W."/>
            <person name="Day N.P."/>
            <person name="Vinetz J.M."/>
            <person name="Sutton G.G."/>
            <person name="Nelson W.C."/>
            <person name="Fouts D.E."/>
        </authorList>
    </citation>
    <scope>NUCLEOTIDE SEQUENCE [LARGE SCALE GENOMIC DNA]</scope>
    <source>
        <strain evidence="1 2">H1</strain>
    </source>
</reference>
<proteinExistence type="predicted"/>
<protein>
    <submittedName>
        <fullName evidence="1">Uncharacterized protein</fullName>
    </submittedName>
</protein>
<dbReference type="Proteomes" id="UP000006253">
    <property type="component" value="Unassembled WGS sequence"/>
</dbReference>
<dbReference type="AlphaFoldDB" id="A0A0E2BK81"/>
<evidence type="ECO:0000313" key="2">
    <source>
        <dbReference type="Proteomes" id="UP000006253"/>
    </source>
</evidence>
<gene>
    <name evidence="1" type="ORF">LEP1GSC081_4284</name>
</gene>